<reference evidence="1 3" key="1">
    <citation type="submission" date="2019-12" db="EMBL/GenBank/DDBJ databases">
        <title>Genomic-based taxomic classification of the family Erythrobacteraceae.</title>
        <authorList>
            <person name="Xu L."/>
        </authorList>
    </citation>
    <scope>NUCLEOTIDE SEQUENCE [LARGE SCALE GENOMIC DNA]</scope>
    <source>
        <strain evidence="1 3">JCM 16677</strain>
    </source>
</reference>
<dbReference type="EMBL" id="WTYE01000001">
    <property type="protein sequence ID" value="MXP30606.1"/>
    <property type="molecule type" value="Genomic_DNA"/>
</dbReference>
<gene>
    <name evidence="1" type="ORF">GRI94_02080</name>
    <name evidence="2" type="ORF">GRI94_16170</name>
</gene>
<keyword evidence="3" id="KW-1185">Reference proteome</keyword>
<dbReference type="AlphaFoldDB" id="A0A845AQ36"/>
<dbReference type="RefSeq" id="WP_160778136.1">
    <property type="nucleotide sequence ID" value="NZ_BAAAZF010000001.1"/>
</dbReference>
<evidence type="ECO:0000313" key="1">
    <source>
        <dbReference type="EMBL" id="MXP30606.1"/>
    </source>
</evidence>
<evidence type="ECO:0000313" key="2">
    <source>
        <dbReference type="EMBL" id="MXP33366.1"/>
    </source>
</evidence>
<evidence type="ECO:0000313" key="3">
    <source>
        <dbReference type="Proteomes" id="UP000446786"/>
    </source>
</evidence>
<comment type="caution">
    <text evidence="1">The sequence shown here is derived from an EMBL/GenBank/DDBJ whole genome shotgun (WGS) entry which is preliminary data.</text>
</comment>
<organism evidence="1 3">
    <name type="scientific">Parerythrobacter jejuensis</name>
    <dbReference type="NCBI Taxonomy" id="795812"/>
    <lineage>
        <taxon>Bacteria</taxon>
        <taxon>Pseudomonadati</taxon>
        <taxon>Pseudomonadota</taxon>
        <taxon>Alphaproteobacteria</taxon>
        <taxon>Sphingomonadales</taxon>
        <taxon>Erythrobacteraceae</taxon>
        <taxon>Parerythrobacter</taxon>
    </lineage>
</organism>
<proteinExistence type="predicted"/>
<dbReference type="Proteomes" id="UP000446786">
    <property type="component" value="Unassembled WGS sequence"/>
</dbReference>
<sequence length="385" mass="43825">MSDVWGDFDYHINHLNHHKGEALRPALTSESPFFEAWKNTESWLRSRNETWNVWVMWFEFRFLGEAGSNIPPFLWSEIESKILENRAFLESDNITQVNSLLAETCLECLESLVDHQASQSQIRAGYEFLPTEGSMKIDEPKTKTQSSQVKKSAIQEVIFATDTMLAECEINSAAYLKPIMQRYRASFPSVEEWSDDVQLVMRGDAVRKLFEAQISKAYDSDLPDLSETTLLTFKNVIRSHNALISLHPDLWELDEAVTTSRKGRVENAHEGLKKIVQFAETKKYLDDETRSALKILSDTTENNSESYILIVQSTIFNFVIASSRWIWLNRKSITAGAVGMVTITYGLSQWMIANETWLLSYFGMDSAIGALLRAALKIVKGLPLA</sequence>
<name>A0A845AQ36_9SPHN</name>
<dbReference type="OrthoDB" id="7877008at2"/>
<dbReference type="EMBL" id="WTYE01000001">
    <property type="protein sequence ID" value="MXP33366.1"/>
    <property type="molecule type" value="Genomic_DNA"/>
</dbReference>
<accession>A0A845AQ36</accession>
<protein>
    <submittedName>
        <fullName evidence="1">Uncharacterized protein</fullName>
    </submittedName>
</protein>